<keyword evidence="2" id="KW-0677">Repeat</keyword>
<keyword evidence="1" id="KW-0732">Signal</keyword>
<dbReference type="STRING" id="570521.SAMN04488508_10225"/>
<evidence type="ECO:0000256" key="3">
    <source>
        <dbReference type="ARBA" id="ARBA00023180"/>
    </source>
</evidence>
<dbReference type="PANTHER" id="PTHR16026:SF0">
    <property type="entry name" value="CARTILAGE ACIDIC PROTEIN 1"/>
    <property type="match status" value="1"/>
</dbReference>
<proteinExistence type="predicted"/>
<dbReference type="InterPro" id="IPR011519">
    <property type="entry name" value="UnbV_ASPIC"/>
</dbReference>
<evidence type="ECO:0000256" key="1">
    <source>
        <dbReference type="ARBA" id="ARBA00022729"/>
    </source>
</evidence>
<dbReference type="Pfam" id="PF13517">
    <property type="entry name" value="FG-GAP_3"/>
    <property type="match status" value="5"/>
</dbReference>
<evidence type="ECO:0000313" key="5">
    <source>
        <dbReference type="EMBL" id="SHI57996.1"/>
    </source>
</evidence>
<dbReference type="Proteomes" id="UP000184432">
    <property type="component" value="Unassembled WGS sequence"/>
</dbReference>
<dbReference type="Pfam" id="PF07593">
    <property type="entry name" value="UnbV_ASPIC"/>
    <property type="match status" value="1"/>
</dbReference>
<name>A0A1M6CAG9_9FLAO</name>
<protein>
    <submittedName>
        <fullName evidence="5">Repeat domain-containing protein</fullName>
    </submittedName>
</protein>
<keyword evidence="3" id="KW-0325">Glycoprotein</keyword>
<dbReference type="RefSeq" id="WP_073314525.1">
    <property type="nucleotide sequence ID" value="NZ_FQYP01000002.1"/>
</dbReference>
<keyword evidence="6" id="KW-1185">Reference proteome</keyword>
<organism evidence="5 6">
    <name type="scientific">Aquimarina spongiae</name>
    <dbReference type="NCBI Taxonomy" id="570521"/>
    <lineage>
        <taxon>Bacteria</taxon>
        <taxon>Pseudomonadati</taxon>
        <taxon>Bacteroidota</taxon>
        <taxon>Flavobacteriia</taxon>
        <taxon>Flavobacteriales</taxon>
        <taxon>Flavobacteriaceae</taxon>
        <taxon>Aquimarina</taxon>
    </lineage>
</organism>
<evidence type="ECO:0000259" key="4">
    <source>
        <dbReference type="Pfam" id="PF07593"/>
    </source>
</evidence>
<dbReference type="InterPro" id="IPR013519">
    <property type="entry name" value="Int_alpha_beta-p"/>
</dbReference>
<dbReference type="Gene3D" id="2.130.10.130">
    <property type="entry name" value="Integrin alpha, N-terminal"/>
    <property type="match status" value="4"/>
</dbReference>
<dbReference type="InterPro" id="IPR027039">
    <property type="entry name" value="Crtac1"/>
</dbReference>
<sequence>MTLRYLKILIIGLILGSCTKEEISFDEKIFERLTPKTTGIEFSNILTETDSLNYFTYSYLYMGGGVAVGDINNDGLKDLYFTGNQVANALYLNKGDLTFEDITTTAKVSGDDRWYTGVTMVDINNDGYLDIYCSVGGKFEPKYNQLFINNKDNTFSERAEEYGIADIGNSVQATFFDYDKDGDLDLYVANYPPTSFNAPNFYYAFKMRTLKDHESDHLYRNDGDKFVDVTKEANVRSFGLTLSATIGDLNNDSWPDIYVSNDFSTPDYLYINNQDGTFREVVKEATSQTAFFGMGADIADFNNDGNLDIFQVDMDAQSNRRKKANMASMNPSLFWSTVNSGFHYQYMHNCLQQNTGIIKDGVPQFTNVSRITGTSSTDWSWGPLFADFNNDGYKDLFVSNGTRREINNNDYFKKIDRLSADSDSLLQKSLKIPSERIDNFMYRNTGDYNFEMINKEWGIEYEGFSNGVVYADLDNDGDLEIVTNNIDDHASVFENKSAQLHNYLTVRFKGDQNNTFGLGARVYVTIADQTQMQELTLTRGFQSSVAPEMHFGIGSETAIEEVKVVWPDGKSQDLKGVSGNQILTLAYADAVQNDSSEGERQTLFSSLAETSFPAHKHKENSYDDFKIQVLLPHRMSRFGPALAVGDLNNDGLEDYFVGGASGVAGSVYLQEETGFKKLETDSFEADKKSEDTGALVFDIDQDGDKDLYVVSGGYEFAPDAVQLQDRIYINDGKGNLSKAEEGTLPQMLTSGSRVYNLDFDKDGQEDILVLGRQVPWHYPSPANSYLLRNVSSDGVPKFEDVTQKMAKELTGLGMATSAVVTDIDNDDWPDLIIVGEWMPVRVFKNTKAGFEERTEQLGLGDDTTGWWWSIAEGDFDNDGDMDYILGNNGLNYKYQATEDETFDIYVNDFDKNNSSDIVLSYFNDGKQFPVRGRQCSSEQIPGIEYKFKDYKSFSEATLVEVYTKKSLDSSLHYQVKSFASIYIENKDGTEFKVHVLPVEAQLSSINQVLVKDFDKDGNMDAVVAGNLYASEVETPRNDAGYGLFLKGNGMGGFDPISASESGLFISGDVKDMALISNKKTEYIISAKNNDYLQFVEVKTEN</sequence>
<dbReference type="InterPro" id="IPR013517">
    <property type="entry name" value="FG-GAP"/>
</dbReference>
<dbReference type="OrthoDB" id="9816120at2"/>
<evidence type="ECO:0000256" key="2">
    <source>
        <dbReference type="ARBA" id="ARBA00022737"/>
    </source>
</evidence>
<accession>A0A1M6CAG9</accession>
<dbReference type="EMBL" id="FQYP01000002">
    <property type="protein sequence ID" value="SHI57996.1"/>
    <property type="molecule type" value="Genomic_DNA"/>
</dbReference>
<reference evidence="6" key="1">
    <citation type="submission" date="2016-11" db="EMBL/GenBank/DDBJ databases">
        <authorList>
            <person name="Varghese N."/>
            <person name="Submissions S."/>
        </authorList>
    </citation>
    <scope>NUCLEOTIDE SEQUENCE [LARGE SCALE GENOMIC DNA]</scope>
    <source>
        <strain evidence="6">DSM 22623</strain>
    </source>
</reference>
<dbReference type="SMART" id="SM00191">
    <property type="entry name" value="Int_alpha"/>
    <property type="match status" value="3"/>
</dbReference>
<dbReference type="SUPFAM" id="SSF69318">
    <property type="entry name" value="Integrin alpha N-terminal domain"/>
    <property type="match status" value="3"/>
</dbReference>
<dbReference type="AlphaFoldDB" id="A0A1M6CAG9"/>
<gene>
    <name evidence="5" type="ORF">SAMN04488508_10225</name>
</gene>
<dbReference type="InterPro" id="IPR028994">
    <property type="entry name" value="Integrin_alpha_N"/>
</dbReference>
<evidence type="ECO:0000313" key="6">
    <source>
        <dbReference type="Proteomes" id="UP000184432"/>
    </source>
</evidence>
<feature type="domain" description="ASPIC/UnbV" evidence="4">
    <location>
        <begin position="517"/>
        <end position="584"/>
    </location>
</feature>
<dbReference type="PROSITE" id="PS51257">
    <property type="entry name" value="PROKAR_LIPOPROTEIN"/>
    <property type="match status" value="1"/>
</dbReference>
<dbReference type="PANTHER" id="PTHR16026">
    <property type="entry name" value="CARTILAGE ACIDIC PROTEIN 1"/>
    <property type="match status" value="1"/>
</dbReference>